<sequence>MSTKNLQLSSSVPSIPAYNLEVSNANDKHARREFRRSFCGTISRNVRHVTANRAPADTAVEYKRIEASIARCTRSYRL</sequence>
<dbReference type="AlphaFoldDB" id="A0AAV2NR25"/>
<evidence type="ECO:0000313" key="2">
    <source>
        <dbReference type="Proteomes" id="UP001497644"/>
    </source>
</evidence>
<name>A0AAV2NR25_9HYME</name>
<protein>
    <submittedName>
        <fullName evidence="1">Uncharacterized protein</fullName>
    </submittedName>
</protein>
<accession>A0AAV2NR25</accession>
<evidence type="ECO:0000313" key="1">
    <source>
        <dbReference type="EMBL" id="CAL1682399.1"/>
    </source>
</evidence>
<proteinExistence type="predicted"/>
<dbReference type="EMBL" id="OZ034826">
    <property type="protein sequence ID" value="CAL1682399.1"/>
    <property type="molecule type" value="Genomic_DNA"/>
</dbReference>
<dbReference type="Proteomes" id="UP001497644">
    <property type="component" value="Chromosome 3"/>
</dbReference>
<reference evidence="1" key="1">
    <citation type="submission" date="2024-04" db="EMBL/GenBank/DDBJ databases">
        <authorList>
            <consortium name="Molecular Ecology Group"/>
        </authorList>
    </citation>
    <scope>NUCLEOTIDE SEQUENCE</scope>
</reference>
<keyword evidence="2" id="KW-1185">Reference proteome</keyword>
<gene>
    <name evidence="1" type="ORF">LPLAT_LOCUS8223</name>
</gene>
<organism evidence="1 2">
    <name type="scientific">Lasius platythorax</name>
    <dbReference type="NCBI Taxonomy" id="488582"/>
    <lineage>
        <taxon>Eukaryota</taxon>
        <taxon>Metazoa</taxon>
        <taxon>Ecdysozoa</taxon>
        <taxon>Arthropoda</taxon>
        <taxon>Hexapoda</taxon>
        <taxon>Insecta</taxon>
        <taxon>Pterygota</taxon>
        <taxon>Neoptera</taxon>
        <taxon>Endopterygota</taxon>
        <taxon>Hymenoptera</taxon>
        <taxon>Apocrita</taxon>
        <taxon>Aculeata</taxon>
        <taxon>Formicoidea</taxon>
        <taxon>Formicidae</taxon>
        <taxon>Formicinae</taxon>
        <taxon>Lasius</taxon>
        <taxon>Lasius</taxon>
    </lineage>
</organism>